<keyword evidence="3" id="KW-0540">Nuclease</keyword>
<dbReference type="InterPro" id="IPR000999">
    <property type="entry name" value="RNase_III_dom"/>
</dbReference>
<dbReference type="InterPro" id="IPR036389">
    <property type="entry name" value="RNase_III_sf"/>
</dbReference>
<keyword evidence="8 9" id="KW-0694">RNA-binding</keyword>
<dbReference type="GO" id="GO:0003723">
    <property type="term" value="F:RNA binding"/>
    <property type="evidence" value="ECO:0007669"/>
    <property type="project" value="UniProtKB-UniRule"/>
</dbReference>
<dbReference type="GO" id="GO:0046872">
    <property type="term" value="F:metal ion binding"/>
    <property type="evidence" value="ECO:0007669"/>
    <property type="project" value="UniProtKB-KW"/>
</dbReference>
<evidence type="ECO:0000256" key="4">
    <source>
        <dbReference type="ARBA" id="ARBA00022723"/>
    </source>
</evidence>
<keyword evidence="7" id="KW-0460">Magnesium</keyword>
<dbReference type="SMART" id="SM00535">
    <property type="entry name" value="RIBOc"/>
    <property type="match status" value="1"/>
</dbReference>
<evidence type="ECO:0000256" key="3">
    <source>
        <dbReference type="ARBA" id="ARBA00022722"/>
    </source>
</evidence>
<dbReference type="CDD" id="cd00593">
    <property type="entry name" value="RIBOc"/>
    <property type="match status" value="1"/>
</dbReference>
<dbReference type="PROSITE" id="PS50142">
    <property type="entry name" value="RNASE_3_2"/>
    <property type="match status" value="1"/>
</dbReference>
<evidence type="ECO:0000259" key="10">
    <source>
        <dbReference type="PROSITE" id="PS50137"/>
    </source>
</evidence>
<dbReference type="PANTHER" id="PTHR14950">
    <property type="entry name" value="DICER-RELATED"/>
    <property type="match status" value="1"/>
</dbReference>
<dbReference type="InterPro" id="IPR014720">
    <property type="entry name" value="dsRBD_dom"/>
</dbReference>
<evidence type="ECO:0000256" key="8">
    <source>
        <dbReference type="ARBA" id="ARBA00022884"/>
    </source>
</evidence>
<evidence type="ECO:0000256" key="2">
    <source>
        <dbReference type="ARBA" id="ARBA00001946"/>
    </source>
</evidence>
<keyword evidence="4" id="KW-0479">Metal-binding</keyword>
<dbReference type="GO" id="GO:0005634">
    <property type="term" value="C:nucleus"/>
    <property type="evidence" value="ECO:0007669"/>
    <property type="project" value="TreeGrafter"/>
</dbReference>
<evidence type="ECO:0008006" key="14">
    <source>
        <dbReference type="Google" id="ProtNLM"/>
    </source>
</evidence>
<dbReference type="GO" id="GO:0004525">
    <property type="term" value="F:ribonuclease III activity"/>
    <property type="evidence" value="ECO:0007669"/>
    <property type="project" value="InterPro"/>
</dbReference>
<dbReference type="PANTHER" id="PTHR14950:SF15">
    <property type="entry name" value="DICER-LIKE PROTEIN 4"/>
    <property type="match status" value="1"/>
</dbReference>
<evidence type="ECO:0000313" key="13">
    <source>
        <dbReference type="Proteomes" id="UP000289738"/>
    </source>
</evidence>
<dbReference type="Pfam" id="PF00035">
    <property type="entry name" value="dsrm"/>
    <property type="match status" value="1"/>
</dbReference>
<dbReference type="Proteomes" id="UP000289738">
    <property type="component" value="Chromosome B01"/>
</dbReference>
<feature type="domain" description="RNase III" evidence="11">
    <location>
        <begin position="1"/>
        <end position="111"/>
    </location>
</feature>
<evidence type="ECO:0000259" key="11">
    <source>
        <dbReference type="PROSITE" id="PS50142"/>
    </source>
</evidence>
<sequence length="207" mass="22961">MISRLEFLGDAVLDFLITSYLYSAYPKLKPGQLTDLRSLSVNNKAFACVAVDRSFDKFLLCDSSNLSEAVKKYVAYIRRPSSSNVNEGPKCPKALGDLVESCVGAILLDSGFNLYKVWEIMTSFLDPIMKFSSNLQLSPKRDLQELCQSHNLELQLQASKLTKMFSVEAKVIVNGTCQTAVATGQSKKEATRIASQKLFSELKVKIV</sequence>
<dbReference type="Gene3D" id="1.10.1520.10">
    <property type="entry name" value="Ribonuclease III domain"/>
    <property type="match status" value="1"/>
</dbReference>
<dbReference type="SUPFAM" id="SSF54768">
    <property type="entry name" value="dsRNA-binding domain-like"/>
    <property type="match status" value="1"/>
</dbReference>
<keyword evidence="13" id="KW-1185">Reference proteome</keyword>
<accession>A0A445AVN3</accession>
<dbReference type="EMBL" id="SDMP01000011">
    <property type="protein sequence ID" value="RYR30471.1"/>
    <property type="molecule type" value="Genomic_DNA"/>
</dbReference>
<evidence type="ECO:0000313" key="12">
    <source>
        <dbReference type="EMBL" id="RYR30471.1"/>
    </source>
</evidence>
<keyword evidence="6" id="KW-0378">Hydrolase</keyword>
<evidence type="ECO:0000256" key="5">
    <source>
        <dbReference type="ARBA" id="ARBA00022759"/>
    </source>
</evidence>
<comment type="cofactor">
    <cofactor evidence="2">
        <name>Mg(2+)</name>
        <dbReference type="ChEBI" id="CHEBI:18420"/>
    </cofactor>
</comment>
<evidence type="ECO:0000256" key="6">
    <source>
        <dbReference type="ARBA" id="ARBA00022801"/>
    </source>
</evidence>
<dbReference type="PROSITE" id="PS50137">
    <property type="entry name" value="DS_RBD"/>
    <property type="match status" value="1"/>
</dbReference>
<gene>
    <name evidence="12" type="ORF">Ahy_B01g055237</name>
</gene>
<keyword evidence="5" id="KW-0255">Endonuclease</keyword>
<feature type="domain" description="DRBM" evidence="10">
    <location>
        <begin position="138"/>
        <end position="204"/>
    </location>
</feature>
<protein>
    <recommendedName>
        <fullName evidence="14">RNase III domain-containing protein</fullName>
    </recommendedName>
</protein>
<dbReference type="SUPFAM" id="SSF69065">
    <property type="entry name" value="RNase III domain-like"/>
    <property type="match status" value="1"/>
</dbReference>
<dbReference type="FunFam" id="1.10.1520.10:FF:000004">
    <property type="entry name" value="Endoribonuclease dicer-like 1"/>
    <property type="match status" value="1"/>
</dbReference>
<dbReference type="Gene3D" id="3.30.160.20">
    <property type="match status" value="1"/>
</dbReference>
<dbReference type="GO" id="GO:0005737">
    <property type="term" value="C:cytoplasm"/>
    <property type="evidence" value="ECO:0007669"/>
    <property type="project" value="TreeGrafter"/>
</dbReference>
<evidence type="ECO:0000256" key="9">
    <source>
        <dbReference type="PROSITE-ProRule" id="PRU00266"/>
    </source>
</evidence>
<reference evidence="12 13" key="1">
    <citation type="submission" date="2019-01" db="EMBL/GenBank/DDBJ databases">
        <title>Sequencing of cultivated peanut Arachis hypogaea provides insights into genome evolution and oil improvement.</title>
        <authorList>
            <person name="Chen X."/>
        </authorList>
    </citation>
    <scope>NUCLEOTIDE SEQUENCE [LARGE SCALE GENOMIC DNA]</scope>
    <source>
        <strain evidence="13">cv. Fuhuasheng</strain>
        <tissue evidence="12">Leaves</tissue>
    </source>
</reference>
<evidence type="ECO:0000256" key="7">
    <source>
        <dbReference type="ARBA" id="ARBA00022842"/>
    </source>
</evidence>
<evidence type="ECO:0000256" key="1">
    <source>
        <dbReference type="ARBA" id="ARBA00001936"/>
    </source>
</evidence>
<dbReference type="Pfam" id="PF00636">
    <property type="entry name" value="Ribonuclease_3"/>
    <property type="match status" value="1"/>
</dbReference>
<proteinExistence type="predicted"/>
<comment type="cofactor">
    <cofactor evidence="1">
        <name>Mn(2+)</name>
        <dbReference type="ChEBI" id="CHEBI:29035"/>
    </cofactor>
</comment>
<dbReference type="GO" id="GO:0030422">
    <property type="term" value="P:siRNA processing"/>
    <property type="evidence" value="ECO:0007669"/>
    <property type="project" value="TreeGrafter"/>
</dbReference>
<organism evidence="12 13">
    <name type="scientific">Arachis hypogaea</name>
    <name type="common">Peanut</name>
    <dbReference type="NCBI Taxonomy" id="3818"/>
    <lineage>
        <taxon>Eukaryota</taxon>
        <taxon>Viridiplantae</taxon>
        <taxon>Streptophyta</taxon>
        <taxon>Embryophyta</taxon>
        <taxon>Tracheophyta</taxon>
        <taxon>Spermatophyta</taxon>
        <taxon>Magnoliopsida</taxon>
        <taxon>eudicotyledons</taxon>
        <taxon>Gunneridae</taxon>
        <taxon>Pentapetalae</taxon>
        <taxon>rosids</taxon>
        <taxon>fabids</taxon>
        <taxon>Fabales</taxon>
        <taxon>Fabaceae</taxon>
        <taxon>Papilionoideae</taxon>
        <taxon>50 kb inversion clade</taxon>
        <taxon>dalbergioids sensu lato</taxon>
        <taxon>Dalbergieae</taxon>
        <taxon>Pterocarpus clade</taxon>
        <taxon>Arachis</taxon>
    </lineage>
</organism>
<comment type="caution">
    <text evidence="12">The sequence shown here is derived from an EMBL/GenBank/DDBJ whole genome shotgun (WGS) entry which is preliminary data.</text>
</comment>
<name>A0A445AVN3_ARAHY</name>
<dbReference type="AlphaFoldDB" id="A0A445AVN3"/>